<evidence type="ECO:0000313" key="3">
    <source>
        <dbReference type="WBParaSite" id="PDA_v2.g12903.t1"/>
    </source>
</evidence>
<name>A0A914P4V0_9BILA</name>
<evidence type="ECO:0000259" key="1">
    <source>
        <dbReference type="Pfam" id="PF24998"/>
    </source>
</evidence>
<dbReference type="WBParaSite" id="PDA_v2.g12903.t1">
    <property type="protein sequence ID" value="PDA_v2.g12903.t1"/>
    <property type="gene ID" value="PDA_v2.g12903"/>
</dbReference>
<organism evidence="2 3">
    <name type="scientific">Panagrolaimus davidi</name>
    <dbReference type="NCBI Taxonomy" id="227884"/>
    <lineage>
        <taxon>Eukaryota</taxon>
        <taxon>Metazoa</taxon>
        <taxon>Ecdysozoa</taxon>
        <taxon>Nematoda</taxon>
        <taxon>Chromadorea</taxon>
        <taxon>Rhabditida</taxon>
        <taxon>Tylenchina</taxon>
        <taxon>Panagrolaimomorpha</taxon>
        <taxon>Panagrolaimoidea</taxon>
        <taxon>Panagrolaimidae</taxon>
        <taxon>Panagrolaimus</taxon>
    </lineage>
</organism>
<feature type="domain" description="DUF7778" evidence="1">
    <location>
        <begin position="23"/>
        <end position="155"/>
    </location>
</feature>
<dbReference type="InterPro" id="IPR056680">
    <property type="entry name" value="DUF7778"/>
</dbReference>
<reference evidence="3" key="1">
    <citation type="submission" date="2022-11" db="UniProtKB">
        <authorList>
            <consortium name="WormBaseParasite"/>
        </authorList>
    </citation>
    <scope>IDENTIFICATION</scope>
</reference>
<protein>
    <submittedName>
        <fullName evidence="3">PH domain-containing protein</fullName>
    </submittedName>
</protein>
<sequence length="287" mass="32633">MEQQQPRKYVLRTTCTKNGGFQKYQPLPPQEVFQHAFWVLGTEMDVKIKRKQRFFNRKTDWMFLPVYLTVNKGLLFVYVKKDSGYILRVSSALTLNFEGNKKFNKQKNNRCQPKTQPDFTYDATIVLHFQFGELRLRFNNDENLRSWRAILLAAHHTQYGVTKIGENVAKQIFPSTSLESVVSTKSVYPEVDEKDKTEKVQIHRHPMIAPPPPPQSIVNVEEKAAAATSAFTLPSPILGSSVCSESGTGSSSYIKSANDVSSLFDPGNEKIGDKLNKSFLEQDVQHL</sequence>
<dbReference type="Proteomes" id="UP000887578">
    <property type="component" value="Unplaced"/>
</dbReference>
<keyword evidence="2" id="KW-1185">Reference proteome</keyword>
<dbReference type="AlphaFoldDB" id="A0A914P4V0"/>
<accession>A0A914P4V0</accession>
<proteinExistence type="predicted"/>
<evidence type="ECO:0000313" key="2">
    <source>
        <dbReference type="Proteomes" id="UP000887578"/>
    </source>
</evidence>
<dbReference type="Pfam" id="PF24998">
    <property type="entry name" value="DUF7778"/>
    <property type="match status" value="1"/>
</dbReference>